<evidence type="ECO:0000313" key="1">
    <source>
        <dbReference type="EMBL" id="TYH73418.1"/>
    </source>
</evidence>
<keyword evidence="2" id="KW-1185">Reference proteome</keyword>
<organism evidence="1 2">
    <name type="scientific">Gossypium tomentosum</name>
    <name type="common">Hawaiian cotton</name>
    <name type="synonym">Gossypium sandvicense</name>
    <dbReference type="NCBI Taxonomy" id="34277"/>
    <lineage>
        <taxon>Eukaryota</taxon>
        <taxon>Viridiplantae</taxon>
        <taxon>Streptophyta</taxon>
        <taxon>Embryophyta</taxon>
        <taxon>Tracheophyta</taxon>
        <taxon>Spermatophyta</taxon>
        <taxon>Magnoliopsida</taxon>
        <taxon>eudicotyledons</taxon>
        <taxon>Gunneridae</taxon>
        <taxon>Pentapetalae</taxon>
        <taxon>rosids</taxon>
        <taxon>malvids</taxon>
        <taxon>Malvales</taxon>
        <taxon>Malvaceae</taxon>
        <taxon>Malvoideae</taxon>
        <taxon>Gossypium</taxon>
    </lineage>
</organism>
<accession>A0A5D2L264</accession>
<proteinExistence type="predicted"/>
<dbReference type="AlphaFoldDB" id="A0A5D2L264"/>
<sequence length="105" mass="12169">MVTANSGGLTCVEGQRRQCQRRALKVPGGWGWQTRRPPEASKFGLLQTPFQPPLKRLLTMFLGTMSSKLEQTITRKRINYTLYEELDAGDMERTRDVYRWSDFRG</sequence>
<reference evidence="1 2" key="1">
    <citation type="submission" date="2019-07" db="EMBL/GenBank/DDBJ databases">
        <title>WGS assembly of Gossypium tomentosum.</title>
        <authorList>
            <person name="Chen Z.J."/>
            <person name="Sreedasyam A."/>
            <person name="Ando A."/>
            <person name="Song Q."/>
            <person name="De L."/>
            <person name="Hulse-Kemp A."/>
            <person name="Ding M."/>
            <person name="Ye W."/>
            <person name="Kirkbride R."/>
            <person name="Jenkins J."/>
            <person name="Plott C."/>
            <person name="Lovell J."/>
            <person name="Lin Y.-M."/>
            <person name="Vaughn R."/>
            <person name="Liu B."/>
            <person name="Li W."/>
            <person name="Simpson S."/>
            <person name="Scheffler B."/>
            <person name="Saski C."/>
            <person name="Grover C."/>
            <person name="Hu G."/>
            <person name="Conover J."/>
            <person name="Carlson J."/>
            <person name="Shu S."/>
            <person name="Boston L."/>
            <person name="Williams M."/>
            <person name="Peterson D."/>
            <person name="Mcgee K."/>
            <person name="Jones D."/>
            <person name="Wendel J."/>
            <person name="Stelly D."/>
            <person name="Grimwood J."/>
            <person name="Schmutz J."/>
        </authorList>
    </citation>
    <scope>NUCLEOTIDE SEQUENCE [LARGE SCALE GENOMIC DNA]</scope>
    <source>
        <strain evidence="1">7179.01</strain>
    </source>
</reference>
<name>A0A5D2L264_GOSTO</name>
<evidence type="ECO:0000313" key="2">
    <source>
        <dbReference type="Proteomes" id="UP000322667"/>
    </source>
</evidence>
<protein>
    <submittedName>
        <fullName evidence="1">Uncharacterized protein</fullName>
    </submittedName>
</protein>
<gene>
    <name evidence="1" type="ORF">ES332_D05G327300v1</name>
</gene>
<dbReference type="EMBL" id="CM017627">
    <property type="protein sequence ID" value="TYH73418.1"/>
    <property type="molecule type" value="Genomic_DNA"/>
</dbReference>
<dbReference type="Proteomes" id="UP000322667">
    <property type="component" value="Chromosome D05"/>
</dbReference>